<sequence>SPSPPPVATVSAHRPASAAGRASPTTSCRYATPPVLRCPYGRRWRAPPGQQANGRPYPATSGRLVLARLPSRHPLPLLRHTADGKKKDCGPRLPDPASARPRPNGAQIRPVGARIHRADTLEERVGEHVVVGGHNGGHRRCACTEKCGARRLQLRASAGPALEPSSTAGARADVTRFSHLSVSRHCVAPSIVTQRAQHLLRLAIPVLLPIDRNHGIRKDKNNVRKQGLKCSVTASSPQQPSPTFTVAASSLGSSLSSEHTVRIMLNPPSCIPFYKLVSPDLIVIITRVPEQLVEMPSILL</sequence>
<dbReference type="Proteomes" id="UP001341281">
    <property type="component" value="Chromosome 03"/>
</dbReference>
<dbReference type="AlphaFoldDB" id="A0AAQ3SY69"/>
<gene>
    <name evidence="2" type="ORF">U9M48_012769</name>
</gene>
<feature type="non-terminal residue" evidence="2">
    <location>
        <position position="1"/>
    </location>
</feature>
<evidence type="ECO:0000313" key="2">
    <source>
        <dbReference type="EMBL" id="WVZ63105.1"/>
    </source>
</evidence>
<evidence type="ECO:0000256" key="1">
    <source>
        <dbReference type="SAM" id="MobiDB-lite"/>
    </source>
</evidence>
<name>A0AAQ3SY69_PASNO</name>
<protein>
    <submittedName>
        <fullName evidence="2">Uncharacterized protein</fullName>
    </submittedName>
</protein>
<feature type="compositionally biased region" description="Basic and acidic residues" evidence="1">
    <location>
        <begin position="80"/>
        <end position="90"/>
    </location>
</feature>
<organism evidence="2 3">
    <name type="scientific">Paspalum notatum var. saurae</name>
    <dbReference type="NCBI Taxonomy" id="547442"/>
    <lineage>
        <taxon>Eukaryota</taxon>
        <taxon>Viridiplantae</taxon>
        <taxon>Streptophyta</taxon>
        <taxon>Embryophyta</taxon>
        <taxon>Tracheophyta</taxon>
        <taxon>Spermatophyta</taxon>
        <taxon>Magnoliopsida</taxon>
        <taxon>Liliopsida</taxon>
        <taxon>Poales</taxon>
        <taxon>Poaceae</taxon>
        <taxon>PACMAD clade</taxon>
        <taxon>Panicoideae</taxon>
        <taxon>Andropogonodae</taxon>
        <taxon>Paspaleae</taxon>
        <taxon>Paspalinae</taxon>
        <taxon>Paspalum</taxon>
    </lineage>
</organism>
<feature type="region of interest" description="Disordered" evidence="1">
    <location>
        <begin position="1"/>
        <end position="32"/>
    </location>
</feature>
<reference evidence="2 3" key="1">
    <citation type="submission" date="2024-02" db="EMBL/GenBank/DDBJ databases">
        <title>High-quality chromosome-scale genome assembly of Pensacola bahiagrass (Paspalum notatum Flugge var. saurae).</title>
        <authorList>
            <person name="Vega J.M."/>
            <person name="Podio M."/>
            <person name="Orjuela J."/>
            <person name="Siena L.A."/>
            <person name="Pessino S.C."/>
            <person name="Combes M.C."/>
            <person name="Mariac C."/>
            <person name="Albertini E."/>
            <person name="Pupilli F."/>
            <person name="Ortiz J.P.A."/>
            <person name="Leblanc O."/>
        </authorList>
    </citation>
    <scope>NUCLEOTIDE SEQUENCE [LARGE SCALE GENOMIC DNA]</scope>
    <source>
        <strain evidence="2">R1</strain>
        <tissue evidence="2">Leaf</tissue>
    </source>
</reference>
<dbReference type="EMBL" id="CP144747">
    <property type="protein sequence ID" value="WVZ63105.1"/>
    <property type="molecule type" value="Genomic_DNA"/>
</dbReference>
<evidence type="ECO:0000313" key="3">
    <source>
        <dbReference type="Proteomes" id="UP001341281"/>
    </source>
</evidence>
<accession>A0AAQ3SY69</accession>
<keyword evidence="3" id="KW-1185">Reference proteome</keyword>
<feature type="region of interest" description="Disordered" evidence="1">
    <location>
        <begin position="71"/>
        <end position="107"/>
    </location>
</feature>
<proteinExistence type="predicted"/>